<comment type="caution">
    <text evidence="2">The sequence shown here is derived from an EMBL/GenBank/DDBJ whole genome shotgun (WGS) entry which is preliminary data.</text>
</comment>
<accession>A0AAE0JJS0</accession>
<dbReference type="EMBL" id="JAUEPP010000002">
    <property type="protein sequence ID" value="KAK3351020.1"/>
    <property type="molecule type" value="Genomic_DNA"/>
</dbReference>
<keyword evidence="3" id="KW-1185">Reference proteome</keyword>
<dbReference type="GeneID" id="87863465"/>
<dbReference type="Proteomes" id="UP001278500">
    <property type="component" value="Unassembled WGS sequence"/>
</dbReference>
<keyword evidence="1" id="KW-0732">Signal</keyword>
<dbReference type="AlphaFoldDB" id="A0AAE0JJS0"/>
<evidence type="ECO:0000256" key="1">
    <source>
        <dbReference type="SAM" id="SignalP"/>
    </source>
</evidence>
<sequence>MVLIVLLAMMGKVSISQLLRPVITRHCSLASAGLVSLVWEGGSFDVTSGALGWPIETFKGNVLGFLCVHKSNYCG</sequence>
<feature type="chain" id="PRO_5042003550" description="Secreted protein" evidence="1">
    <location>
        <begin position="16"/>
        <end position="75"/>
    </location>
</feature>
<evidence type="ECO:0008006" key="4">
    <source>
        <dbReference type="Google" id="ProtNLM"/>
    </source>
</evidence>
<name>A0AAE0JJS0_9PEZI</name>
<evidence type="ECO:0000313" key="3">
    <source>
        <dbReference type="Proteomes" id="UP001278500"/>
    </source>
</evidence>
<protein>
    <recommendedName>
        <fullName evidence="4">Secreted protein</fullName>
    </recommendedName>
</protein>
<dbReference type="RefSeq" id="XP_062684315.1">
    <property type="nucleotide sequence ID" value="XM_062826311.1"/>
</dbReference>
<proteinExistence type="predicted"/>
<feature type="signal peptide" evidence="1">
    <location>
        <begin position="1"/>
        <end position="15"/>
    </location>
</feature>
<evidence type="ECO:0000313" key="2">
    <source>
        <dbReference type="EMBL" id="KAK3351020.1"/>
    </source>
</evidence>
<reference evidence="2" key="1">
    <citation type="journal article" date="2023" name="Mol. Phylogenet. Evol.">
        <title>Genome-scale phylogeny and comparative genomics of the fungal order Sordariales.</title>
        <authorList>
            <person name="Hensen N."/>
            <person name="Bonometti L."/>
            <person name="Westerberg I."/>
            <person name="Brannstrom I.O."/>
            <person name="Guillou S."/>
            <person name="Cros-Aarteil S."/>
            <person name="Calhoun S."/>
            <person name="Haridas S."/>
            <person name="Kuo A."/>
            <person name="Mondo S."/>
            <person name="Pangilinan J."/>
            <person name="Riley R."/>
            <person name="LaButti K."/>
            <person name="Andreopoulos B."/>
            <person name="Lipzen A."/>
            <person name="Chen C."/>
            <person name="Yan M."/>
            <person name="Daum C."/>
            <person name="Ng V."/>
            <person name="Clum A."/>
            <person name="Steindorff A."/>
            <person name="Ohm R.A."/>
            <person name="Martin F."/>
            <person name="Silar P."/>
            <person name="Natvig D.O."/>
            <person name="Lalanne C."/>
            <person name="Gautier V."/>
            <person name="Ament-Velasquez S.L."/>
            <person name="Kruys A."/>
            <person name="Hutchinson M.I."/>
            <person name="Powell A.J."/>
            <person name="Barry K."/>
            <person name="Miller A.N."/>
            <person name="Grigoriev I.V."/>
            <person name="Debuchy R."/>
            <person name="Gladieux P."/>
            <person name="Hiltunen Thoren M."/>
            <person name="Johannesson H."/>
        </authorList>
    </citation>
    <scope>NUCLEOTIDE SEQUENCE</scope>
    <source>
        <strain evidence="2">CBS 560.94</strain>
    </source>
</reference>
<reference evidence="2" key="2">
    <citation type="submission" date="2023-06" db="EMBL/GenBank/DDBJ databases">
        <authorList>
            <consortium name="Lawrence Berkeley National Laboratory"/>
            <person name="Haridas S."/>
            <person name="Hensen N."/>
            <person name="Bonometti L."/>
            <person name="Westerberg I."/>
            <person name="Brannstrom I.O."/>
            <person name="Guillou S."/>
            <person name="Cros-Aarteil S."/>
            <person name="Calhoun S."/>
            <person name="Kuo A."/>
            <person name="Mondo S."/>
            <person name="Pangilinan J."/>
            <person name="Riley R."/>
            <person name="Labutti K."/>
            <person name="Andreopoulos B."/>
            <person name="Lipzen A."/>
            <person name="Chen C."/>
            <person name="Yanf M."/>
            <person name="Daum C."/>
            <person name="Ng V."/>
            <person name="Clum A."/>
            <person name="Steindorff A."/>
            <person name="Ohm R."/>
            <person name="Martin F."/>
            <person name="Silar P."/>
            <person name="Natvig D."/>
            <person name="Lalanne C."/>
            <person name="Gautier V."/>
            <person name="Ament-Velasquez S.L."/>
            <person name="Kruys A."/>
            <person name="Hutchinson M.I."/>
            <person name="Powell A.J."/>
            <person name="Barry K."/>
            <person name="Miller A.N."/>
            <person name="Grigoriev I.V."/>
            <person name="Debuchy R."/>
            <person name="Gladieux P."/>
            <person name="Thoren M.H."/>
            <person name="Johannesson H."/>
        </authorList>
    </citation>
    <scope>NUCLEOTIDE SEQUENCE</scope>
    <source>
        <strain evidence="2">CBS 560.94</strain>
    </source>
</reference>
<organism evidence="2 3">
    <name type="scientific">Neurospora tetraspora</name>
    <dbReference type="NCBI Taxonomy" id="94610"/>
    <lineage>
        <taxon>Eukaryota</taxon>
        <taxon>Fungi</taxon>
        <taxon>Dikarya</taxon>
        <taxon>Ascomycota</taxon>
        <taxon>Pezizomycotina</taxon>
        <taxon>Sordariomycetes</taxon>
        <taxon>Sordariomycetidae</taxon>
        <taxon>Sordariales</taxon>
        <taxon>Sordariaceae</taxon>
        <taxon>Neurospora</taxon>
    </lineage>
</organism>
<gene>
    <name evidence="2" type="ORF">B0H65DRAFT_456702</name>
</gene>